<dbReference type="EC" id="3.6.5.2" evidence="2"/>
<evidence type="ECO:0000256" key="4">
    <source>
        <dbReference type="ARBA" id="ARBA00022801"/>
    </source>
</evidence>
<dbReference type="InterPro" id="IPR001806">
    <property type="entry name" value="Small_GTPase"/>
</dbReference>
<dbReference type="Pfam" id="PF00071">
    <property type="entry name" value="Ras"/>
    <property type="match status" value="1"/>
</dbReference>
<keyword evidence="7" id="KW-0812">Transmembrane</keyword>
<keyword evidence="3" id="KW-0547">Nucleotide-binding</keyword>
<dbReference type="AlphaFoldDB" id="A0A803VZV0"/>
<sequence length="275" mass="31389">MLQKVLGFAVVVCFGVFLVVFSFLFFCLFGWLVFVCIFGFFFCFLCCFHHFCFFFLFSLLFPSKSVKRATNSDKFSSAPVQQQLLLTVQGSCHLSTPMENFAGKALKSLLSRCLALLTQHLFVPAALVVRFLTKRFIWEYDPTLESTYRHQATIDDEVVSMEILDTAGQVRGCVCCSPAPWLGCAAGRKLWCWQQCPALGTQICFWAEPPLSSPVLDPHPSARVPTWKIKQVKWLTLGVKLFCCHPFLFRASPMSRHKVTFYFYSRVMRPDSFSP</sequence>
<evidence type="ECO:0000256" key="7">
    <source>
        <dbReference type="SAM" id="Phobius"/>
    </source>
</evidence>
<dbReference type="GeneTree" id="ENSGT00940000159750"/>
<keyword evidence="7" id="KW-0472">Membrane</keyword>
<dbReference type="InterPro" id="IPR051065">
    <property type="entry name" value="Ras-related_GTPase"/>
</dbReference>
<proteinExistence type="inferred from homology"/>
<accession>A0A803VZV0</accession>
<keyword evidence="9" id="KW-1185">Reference proteome</keyword>
<comment type="similarity">
    <text evidence="1">Belongs to the small GTPase superfamily. Ras family.</text>
</comment>
<evidence type="ECO:0000256" key="6">
    <source>
        <dbReference type="ARBA" id="ARBA00048098"/>
    </source>
</evidence>
<evidence type="ECO:0000256" key="1">
    <source>
        <dbReference type="ARBA" id="ARBA00008344"/>
    </source>
</evidence>
<dbReference type="GO" id="GO:0005525">
    <property type="term" value="F:GTP binding"/>
    <property type="evidence" value="ECO:0007669"/>
    <property type="project" value="UniProtKB-KW"/>
</dbReference>
<dbReference type="SUPFAM" id="SSF52540">
    <property type="entry name" value="P-loop containing nucleoside triphosphate hydrolases"/>
    <property type="match status" value="1"/>
</dbReference>
<dbReference type="GO" id="GO:0003925">
    <property type="term" value="F:G protein activity"/>
    <property type="evidence" value="ECO:0007669"/>
    <property type="project" value="UniProtKB-EC"/>
</dbReference>
<dbReference type="InterPro" id="IPR027417">
    <property type="entry name" value="P-loop_NTPase"/>
</dbReference>
<dbReference type="Ensembl" id="ENSFALT00000037581.1">
    <property type="protein sequence ID" value="ENSFALP00000028256.1"/>
    <property type="gene ID" value="ENSFALG00000028935.1"/>
</dbReference>
<dbReference type="PANTHER" id="PTHR45704">
    <property type="entry name" value="RAS-LIKE FAMILY MEMBER 11"/>
    <property type="match status" value="1"/>
</dbReference>
<evidence type="ECO:0000313" key="8">
    <source>
        <dbReference type="Ensembl" id="ENSFALP00000028256.1"/>
    </source>
</evidence>
<protein>
    <recommendedName>
        <fullName evidence="2">small monomeric GTPase</fullName>
        <ecNumber evidence="2">3.6.5.2</ecNumber>
    </recommendedName>
</protein>
<feature type="transmembrane region" description="Helical" evidence="7">
    <location>
        <begin position="37"/>
        <end position="61"/>
    </location>
</feature>
<dbReference type="SMART" id="SM00173">
    <property type="entry name" value="RAS"/>
    <property type="match status" value="1"/>
</dbReference>
<evidence type="ECO:0000313" key="9">
    <source>
        <dbReference type="Proteomes" id="UP000016665"/>
    </source>
</evidence>
<evidence type="ECO:0000256" key="5">
    <source>
        <dbReference type="ARBA" id="ARBA00023134"/>
    </source>
</evidence>
<evidence type="ECO:0000256" key="3">
    <source>
        <dbReference type="ARBA" id="ARBA00022741"/>
    </source>
</evidence>
<name>A0A803VZV0_FICAL</name>
<organism evidence="8 9">
    <name type="scientific">Ficedula albicollis</name>
    <name type="common">Collared flycatcher</name>
    <name type="synonym">Muscicapa albicollis</name>
    <dbReference type="NCBI Taxonomy" id="59894"/>
    <lineage>
        <taxon>Eukaryota</taxon>
        <taxon>Metazoa</taxon>
        <taxon>Chordata</taxon>
        <taxon>Craniata</taxon>
        <taxon>Vertebrata</taxon>
        <taxon>Euteleostomi</taxon>
        <taxon>Archelosauria</taxon>
        <taxon>Archosauria</taxon>
        <taxon>Dinosauria</taxon>
        <taxon>Saurischia</taxon>
        <taxon>Theropoda</taxon>
        <taxon>Coelurosauria</taxon>
        <taxon>Aves</taxon>
        <taxon>Neognathae</taxon>
        <taxon>Neoaves</taxon>
        <taxon>Telluraves</taxon>
        <taxon>Australaves</taxon>
        <taxon>Passeriformes</taxon>
        <taxon>Muscicapidae</taxon>
        <taxon>Ficedula</taxon>
    </lineage>
</organism>
<keyword evidence="7" id="KW-1133">Transmembrane helix</keyword>
<keyword evidence="5" id="KW-0342">GTP-binding</keyword>
<dbReference type="Proteomes" id="UP000016665">
    <property type="component" value="Chromosome 1A"/>
</dbReference>
<feature type="transmembrane region" description="Helical" evidence="7">
    <location>
        <begin position="7"/>
        <end position="31"/>
    </location>
</feature>
<reference evidence="8 9" key="1">
    <citation type="journal article" date="2012" name="Nature">
        <title>The genomic landscape of species divergence in Ficedula flycatchers.</title>
        <authorList>
            <person name="Ellegren H."/>
            <person name="Smeds L."/>
            <person name="Burri R."/>
            <person name="Olason P.I."/>
            <person name="Backstrom N."/>
            <person name="Kawakami T."/>
            <person name="Kunstner A."/>
            <person name="Makinen H."/>
            <person name="Nadachowska-Brzyska K."/>
            <person name="Qvarnstrom A."/>
            <person name="Uebbing S."/>
            <person name="Wolf J.B."/>
        </authorList>
    </citation>
    <scope>NUCLEOTIDE SEQUENCE [LARGE SCALE GENOMIC DNA]</scope>
</reference>
<evidence type="ECO:0000256" key="2">
    <source>
        <dbReference type="ARBA" id="ARBA00011984"/>
    </source>
</evidence>
<keyword evidence="4" id="KW-0378">Hydrolase</keyword>
<reference evidence="8" key="3">
    <citation type="submission" date="2025-09" db="UniProtKB">
        <authorList>
            <consortium name="Ensembl"/>
        </authorList>
    </citation>
    <scope>IDENTIFICATION</scope>
</reference>
<comment type="catalytic activity">
    <reaction evidence="6">
        <text>GTP + H2O = GDP + phosphate + H(+)</text>
        <dbReference type="Rhea" id="RHEA:19669"/>
        <dbReference type="ChEBI" id="CHEBI:15377"/>
        <dbReference type="ChEBI" id="CHEBI:15378"/>
        <dbReference type="ChEBI" id="CHEBI:37565"/>
        <dbReference type="ChEBI" id="CHEBI:43474"/>
        <dbReference type="ChEBI" id="CHEBI:58189"/>
        <dbReference type="EC" id="3.6.5.2"/>
    </reaction>
</comment>
<reference evidence="8" key="2">
    <citation type="submission" date="2025-08" db="UniProtKB">
        <authorList>
            <consortium name="Ensembl"/>
        </authorList>
    </citation>
    <scope>IDENTIFICATION</scope>
</reference>
<dbReference type="Gene3D" id="3.40.50.300">
    <property type="entry name" value="P-loop containing nucleotide triphosphate hydrolases"/>
    <property type="match status" value="1"/>
</dbReference>